<keyword evidence="1 4" id="KW-0378">Hydrolase</keyword>
<dbReference type="Proteomes" id="UP000297540">
    <property type="component" value="Unassembled WGS sequence"/>
</dbReference>
<dbReference type="EC" id="3.1.1.61" evidence="2"/>
<dbReference type="Pfam" id="PF01339">
    <property type="entry name" value="CheB_methylest"/>
    <property type="match status" value="1"/>
</dbReference>
<dbReference type="AlphaFoldDB" id="A0A4Y8SDK8"/>
<evidence type="ECO:0000256" key="1">
    <source>
        <dbReference type="ARBA" id="ARBA00022801"/>
    </source>
</evidence>
<evidence type="ECO:0000256" key="2">
    <source>
        <dbReference type="ARBA" id="ARBA00039140"/>
    </source>
</evidence>
<evidence type="ECO:0000256" key="3">
    <source>
        <dbReference type="ARBA" id="ARBA00048267"/>
    </source>
</evidence>
<feature type="active site" evidence="4">
    <location>
        <position position="41"/>
    </location>
</feature>
<proteinExistence type="predicted"/>
<dbReference type="CDD" id="cd16433">
    <property type="entry name" value="CheB"/>
    <property type="match status" value="1"/>
</dbReference>
<dbReference type="SUPFAM" id="SSF52738">
    <property type="entry name" value="Methylesterase CheB, C-terminal domain"/>
    <property type="match status" value="1"/>
</dbReference>
<dbReference type="GO" id="GO:0006935">
    <property type="term" value="P:chemotaxis"/>
    <property type="evidence" value="ECO:0007669"/>
    <property type="project" value="UniProtKB-UniRule"/>
</dbReference>
<dbReference type="GO" id="GO:0005737">
    <property type="term" value="C:cytoplasm"/>
    <property type="evidence" value="ECO:0007669"/>
    <property type="project" value="InterPro"/>
</dbReference>
<organism evidence="6 7">
    <name type="scientific">Mucilaginibacter psychrotolerans</name>
    <dbReference type="NCBI Taxonomy" id="1524096"/>
    <lineage>
        <taxon>Bacteria</taxon>
        <taxon>Pseudomonadati</taxon>
        <taxon>Bacteroidota</taxon>
        <taxon>Sphingobacteriia</taxon>
        <taxon>Sphingobacteriales</taxon>
        <taxon>Sphingobacteriaceae</taxon>
        <taxon>Mucilaginibacter</taxon>
    </lineage>
</organism>
<dbReference type="EMBL" id="SOZE01000014">
    <property type="protein sequence ID" value="TFF36751.1"/>
    <property type="molecule type" value="Genomic_DNA"/>
</dbReference>
<dbReference type="InterPro" id="IPR000673">
    <property type="entry name" value="Sig_transdc_resp-reg_Me-estase"/>
</dbReference>
<accession>A0A4Y8SDK8</accession>
<feature type="active site" evidence="4">
    <location>
        <position position="161"/>
    </location>
</feature>
<keyword evidence="7" id="KW-1185">Reference proteome</keyword>
<keyword evidence="4" id="KW-0145">Chemotaxis</keyword>
<evidence type="ECO:0000313" key="6">
    <source>
        <dbReference type="EMBL" id="TFF36751.1"/>
    </source>
</evidence>
<evidence type="ECO:0000313" key="7">
    <source>
        <dbReference type="Proteomes" id="UP000297540"/>
    </source>
</evidence>
<dbReference type="PANTHER" id="PTHR42872">
    <property type="entry name" value="PROTEIN-GLUTAMATE METHYLESTERASE/PROTEIN-GLUTAMINE GLUTAMINASE"/>
    <property type="match status" value="1"/>
</dbReference>
<name>A0A4Y8SDK8_9SPHI</name>
<protein>
    <recommendedName>
        <fullName evidence="2">protein-glutamate methylesterase</fullName>
        <ecNumber evidence="2">3.1.1.61</ecNumber>
    </recommendedName>
</protein>
<gene>
    <name evidence="6" type="ORF">E2R66_14990</name>
</gene>
<dbReference type="PANTHER" id="PTHR42872:SF6">
    <property type="entry name" value="PROTEIN-GLUTAMATE METHYLESTERASE_PROTEIN-GLUTAMINE GLUTAMINASE"/>
    <property type="match status" value="1"/>
</dbReference>
<dbReference type="GO" id="GO:0008984">
    <property type="term" value="F:protein-glutamate methylesterase activity"/>
    <property type="evidence" value="ECO:0007669"/>
    <property type="project" value="UniProtKB-EC"/>
</dbReference>
<comment type="caution">
    <text evidence="6">The sequence shown here is derived from an EMBL/GenBank/DDBJ whole genome shotgun (WGS) entry which is preliminary data.</text>
</comment>
<dbReference type="InterPro" id="IPR035909">
    <property type="entry name" value="CheB_C"/>
</dbReference>
<dbReference type="GO" id="GO:0000156">
    <property type="term" value="F:phosphorelay response regulator activity"/>
    <property type="evidence" value="ECO:0007669"/>
    <property type="project" value="InterPro"/>
</dbReference>
<feature type="active site" evidence="4">
    <location>
        <position position="68"/>
    </location>
</feature>
<evidence type="ECO:0000256" key="4">
    <source>
        <dbReference type="PROSITE-ProRule" id="PRU00050"/>
    </source>
</evidence>
<reference evidence="6 7" key="1">
    <citation type="journal article" date="2017" name="Int. J. Syst. Evol. Microbiol.">
        <title>Mucilaginibacterpsychrotolerans sp. nov., isolated from peatlands.</title>
        <authorList>
            <person name="Deng Y."/>
            <person name="Shen L."/>
            <person name="Xu B."/>
            <person name="Liu Y."/>
            <person name="Gu Z."/>
            <person name="Liu H."/>
            <person name="Zhou Y."/>
        </authorList>
    </citation>
    <scope>NUCLEOTIDE SEQUENCE [LARGE SCALE GENOMIC DNA]</scope>
    <source>
        <strain evidence="6 7">NH7-4</strain>
    </source>
</reference>
<dbReference type="PROSITE" id="PS50122">
    <property type="entry name" value="CHEB"/>
    <property type="match status" value="1"/>
</dbReference>
<feature type="domain" description="CheB-type methylesterase" evidence="5">
    <location>
        <begin position="29"/>
        <end position="216"/>
    </location>
</feature>
<sequence length="216" mass="24171">MIFAKSSRLSIKKKIYTKKLALDSTLVQRFKESKLLLLGGSAGSFKLLFALVKSFPHDFNKTVIIVIHRKKNFFSEIEKLFAENSRMSLREISDKDPLESNTIYIAPPNYHTLIEKTGFFSLDVSEAVWYSKPSIDVTFESAAYAYGKNCTAVLFSGANQDGADGMLKLRKGGALTIAQHPEDAEMAEMPNAAIQIDAAEYILRTTEIFKLLQNDT</sequence>
<evidence type="ECO:0000259" key="5">
    <source>
        <dbReference type="PROSITE" id="PS50122"/>
    </source>
</evidence>
<comment type="catalytic activity">
    <reaction evidence="3">
        <text>[protein]-L-glutamate 5-O-methyl ester + H2O = L-glutamyl-[protein] + methanol + H(+)</text>
        <dbReference type="Rhea" id="RHEA:23236"/>
        <dbReference type="Rhea" id="RHEA-COMP:10208"/>
        <dbReference type="Rhea" id="RHEA-COMP:10311"/>
        <dbReference type="ChEBI" id="CHEBI:15377"/>
        <dbReference type="ChEBI" id="CHEBI:15378"/>
        <dbReference type="ChEBI" id="CHEBI:17790"/>
        <dbReference type="ChEBI" id="CHEBI:29973"/>
        <dbReference type="ChEBI" id="CHEBI:82795"/>
        <dbReference type="EC" id="3.1.1.61"/>
    </reaction>
</comment>
<dbReference type="Gene3D" id="3.40.50.180">
    <property type="entry name" value="Methylesterase CheB, C-terminal domain"/>
    <property type="match status" value="1"/>
</dbReference>